<protein>
    <recommendedName>
        <fullName evidence="3">Calcium-binding protein</fullName>
    </recommendedName>
</protein>
<dbReference type="GO" id="GO:0005509">
    <property type="term" value="F:calcium ion binding"/>
    <property type="evidence" value="ECO:0007669"/>
    <property type="project" value="InterPro"/>
</dbReference>
<accession>A0A6G4WB34</accession>
<organism evidence="1 2">
    <name type="scientific">Allomesorhizobium camelthorni</name>
    <dbReference type="NCBI Taxonomy" id="475069"/>
    <lineage>
        <taxon>Bacteria</taxon>
        <taxon>Pseudomonadati</taxon>
        <taxon>Pseudomonadota</taxon>
        <taxon>Alphaproteobacteria</taxon>
        <taxon>Hyphomicrobiales</taxon>
        <taxon>Phyllobacteriaceae</taxon>
        <taxon>Allomesorhizobium</taxon>
    </lineage>
</organism>
<dbReference type="AlphaFoldDB" id="A0A6G4WB34"/>
<dbReference type="Proteomes" id="UP001642900">
    <property type="component" value="Unassembled WGS sequence"/>
</dbReference>
<comment type="caution">
    <text evidence="1">The sequence shown here is derived from an EMBL/GenBank/DDBJ whole genome shotgun (WGS) entry which is preliminary data.</text>
</comment>
<keyword evidence="2" id="KW-1185">Reference proteome</keyword>
<dbReference type="InterPro" id="IPR011049">
    <property type="entry name" value="Serralysin-like_metalloprot_C"/>
</dbReference>
<evidence type="ECO:0000313" key="1">
    <source>
        <dbReference type="EMBL" id="NGO51446.1"/>
    </source>
</evidence>
<dbReference type="InterPro" id="IPR001343">
    <property type="entry name" value="Hemolysn_Ca-bd"/>
</dbReference>
<gene>
    <name evidence="1" type="ORF">G6N73_09675</name>
</gene>
<proteinExistence type="predicted"/>
<reference evidence="1 2" key="1">
    <citation type="submission" date="2020-02" db="EMBL/GenBank/DDBJ databases">
        <title>Genome sequence of strain CCNWXJ40-4.</title>
        <authorList>
            <person name="Gao J."/>
            <person name="Sun J."/>
        </authorList>
    </citation>
    <scope>NUCLEOTIDE SEQUENCE [LARGE SCALE GENOMIC DNA]</scope>
    <source>
        <strain evidence="1 2">CCNWXJ 40-4</strain>
    </source>
</reference>
<sequence length="100" mass="10146">MATYNLTAGNDVLTGTEGDDTFDGVFNGVTGGNDTLDGGGGNDNFIIGAGLFVNGGSIDGGAGTDSVTLHDERSLGSMAFRRCGRIDSGLRLSIPRTDSI</sequence>
<dbReference type="RefSeq" id="WP_165026816.1">
    <property type="nucleotide sequence ID" value="NZ_JAAKZF010000009.1"/>
</dbReference>
<dbReference type="Pfam" id="PF00353">
    <property type="entry name" value="HemolysinCabind"/>
    <property type="match status" value="2"/>
</dbReference>
<dbReference type="PRINTS" id="PR00313">
    <property type="entry name" value="CABNDNGRPT"/>
</dbReference>
<evidence type="ECO:0000313" key="2">
    <source>
        <dbReference type="Proteomes" id="UP001642900"/>
    </source>
</evidence>
<dbReference type="SUPFAM" id="SSF51120">
    <property type="entry name" value="beta-Roll"/>
    <property type="match status" value="1"/>
</dbReference>
<name>A0A6G4WB34_9HYPH</name>
<dbReference type="Gene3D" id="2.150.10.10">
    <property type="entry name" value="Serralysin-like metalloprotease, C-terminal"/>
    <property type="match status" value="1"/>
</dbReference>
<dbReference type="EMBL" id="JAAKZF010000009">
    <property type="protein sequence ID" value="NGO51446.1"/>
    <property type="molecule type" value="Genomic_DNA"/>
</dbReference>
<evidence type="ECO:0008006" key="3">
    <source>
        <dbReference type="Google" id="ProtNLM"/>
    </source>
</evidence>